<feature type="transmembrane region" description="Helical" evidence="1">
    <location>
        <begin position="85"/>
        <end position="107"/>
    </location>
</feature>
<dbReference type="Pfam" id="PF08592">
    <property type="entry name" value="Anthrone_oxy"/>
    <property type="match status" value="1"/>
</dbReference>
<organism evidence="2">
    <name type="scientific">Pontimicrobium sp. SW4</name>
    <dbReference type="NCBI Taxonomy" id="3153519"/>
    <lineage>
        <taxon>Bacteria</taxon>
        <taxon>Pseudomonadati</taxon>
        <taxon>Bacteroidota</taxon>
        <taxon>Flavobacteriia</taxon>
        <taxon>Flavobacteriales</taxon>
        <taxon>Flavobacteriaceae</taxon>
        <taxon>Pontimicrobium</taxon>
    </lineage>
</organism>
<feature type="transmembrane region" description="Helical" evidence="1">
    <location>
        <begin position="59"/>
        <end position="78"/>
    </location>
</feature>
<feature type="transmembrane region" description="Helical" evidence="1">
    <location>
        <begin position="144"/>
        <end position="163"/>
    </location>
</feature>
<accession>A0AAU7BPC4</accession>
<gene>
    <name evidence="2" type="ORF">ABGB03_08505</name>
</gene>
<proteinExistence type="predicted"/>
<keyword evidence="1" id="KW-0812">Transmembrane</keyword>
<feature type="transmembrane region" description="Helical" evidence="1">
    <location>
        <begin position="7"/>
        <end position="27"/>
    </location>
</feature>
<evidence type="ECO:0000313" key="2">
    <source>
        <dbReference type="EMBL" id="XBG59902.1"/>
    </source>
</evidence>
<reference evidence="2" key="1">
    <citation type="submission" date="2024-05" db="EMBL/GenBank/DDBJ databases">
        <title>Pontimicrobium maritimus sp. nov., isolated form sea water.</title>
        <authorList>
            <person name="Muhammad N."/>
            <person name="Vuong T.Q."/>
            <person name="Han H.L."/>
            <person name="Kim S.-G."/>
        </authorList>
    </citation>
    <scope>NUCLEOTIDE SEQUENCE</scope>
    <source>
        <strain evidence="2">SW4</strain>
    </source>
</reference>
<dbReference type="AlphaFoldDB" id="A0AAU7BPC4"/>
<keyword evidence="1" id="KW-1133">Transmembrane helix</keyword>
<name>A0AAU7BPC4_9FLAO</name>
<evidence type="ECO:0000256" key="1">
    <source>
        <dbReference type="SAM" id="Phobius"/>
    </source>
</evidence>
<dbReference type="RefSeq" id="WP_347921861.1">
    <property type="nucleotide sequence ID" value="NZ_CP157199.1"/>
</dbReference>
<keyword evidence="1" id="KW-0472">Membrane</keyword>
<protein>
    <submittedName>
        <fullName evidence="2">Anthrone oxygenase family protein</fullName>
    </submittedName>
</protein>
<sequence length="171" mass="19243">MEINLKTVTLLLAILITGLSAGLFYAWKISVIPGLKNISDRSYLGTMQSINRAILNPEFYIIFFGAILFLILSAYFQFKVSIDNSFWLITAAILFYGIGTIGVTAFGNVPMNESLDLVDLTKLNVEELRLTRLHYEGQWNQFNTIRTVFSVLSFIAILVSSFLNESISIKI</sequence>
<dbReference type="EMBL" id="CP157199">
    <property type="protein sequence ID" value="XBG59902.1"/>
    <property type="molecule type" value="Genomic_DNA"/>
</dbReference>
<dbReference type="InterPro" id="IPR013901">
    <property type="entry name" value="Anthrone_oxy"/>
</dbReference>